<feature type="region of interest" description="Disordered" evidence="1">
    <location>
        <begin position="36"/>
        <end position="76"/>
    </location>
</feature>
<evidence type="ECO:0000313" key="3">
    <source>
        <dbReference type="EMBL" id="KAK4193040.1"/>
    </source>
</evidence>
<feature type="region of interest" description="Disordered" evidence="1">
    <location>
        <begin position="285"/>
        <end position="354"/>
    </location>
</feature>
<accession>A0AAN6X519</accession>
<reference evidence="3" key="1">
    <citation type="journal article" date="2023" name="Mol. Phylogenet. Evol.">
        <title>Genome-scale phylogeny and comparative genomics of the fungal order Sordariales.</title>
        <authorList>
            <person name="Hensen N."/>
            <person name="Bonometti L."/>
            <person name="Westerberg I."/>
            <person name="Brannstrom I.O."/>
            <person name="Guillou S."/>
            <person name="Cros-Aarteil S."/>
            <person name="Calhoun S."/>
            <person name="Haridas S."/>
            <person name="Kuo A."/>
            <person name="Mondo S."/>
            <person name="Pangilinan J."/>
            <person name="Riley R."/>
            <person name="LaButti K."/>
            <person name="Andreopoulos B."/>
            <person name="Lipzen A."/>
            <person name="Chen C."/>
            <person name="Yan M."/>
            <person name="Daum C."/>
            <person name="Ng V."/>
            <person name="Clum A."/>
            <person name="Steindorff A."/>
            <person name="Ohm R.A."/>
            <person name="Martin F."/>
            <person name="Silar P."/>
            <person name="Natvig D.O."/>
            <person name="Lalanne C."/>
            <person name="Gautier V."/>
            <person name="Ament-Velasquez S.L."/>
            <person name="Kruys A."/>
            <person name="Hutchinson M.I."/>
            <person name="Powell A.J."/>
            <person name="Barry K."/>
            <person name="Miller A.N."/>
            <person name="Grigoriev I.V."/>
            <person name="Debuchy R."/>
            <person name="Gladieux P."/>
            <person name="Hiltunen Thoren M."/>
            <person name="Johannesson H."/>
        </authorList>
    </citation>
    <scope>NUCLEOTIDE SEQUENCE</scope>
    <source>
        <strain evidence="3">PSN309</strain>
    </source>
</reference>
<feature type="compositionally biased region" description="Polar residues" evidence="1">
    <location>
        <begin position="38"/>
        <end position="52"/>
    </location>
</feature>
<keyword evidence="4" id="KW-1185">Reference proteome</keyword>
<evidence type="ECO:0000256" key="1">
    <source>
        <dbReference type="SAM" id="MobiDB-lite"/>
    </source>
</evidence>
<keyword evidence="2" id="KW-0472">Membrane</keyword>
<name>A0AAN6X519_9PEZI</name>
<evidence type="ECO:0000313" key="4">
    <source>
        <dbReference type="Proteomes" id="UP001302126"/>
    </source>
</evidence>
<proteinExistence type="predicted"/>
<dbReference type="AlphaFoldDB" id="A0AAN6X519"/>
<feature type="region of interest" description="Disordered" evidence="1">
    <location>
        <begin position="236"/>
        <end position="269"/>
    </location>
</feature>
<reference evidence="3" key="2">
    <citation type="submission" date="2023-05" db="EMBL/GenBank/DDBJ databases">
        <authorList>
            <consortium name="Lawrence Berkeley National Laboratory"/>
            <person name="Steindorff A."/>
            <person name="Hensen N."/>
            <person name="Bonometti L."/>
            <person name="Westerberg I."/>
            <person name="Brannstrom I.O."/>
            <person name="Guillou S."/>
            <person name="Cros-Aarteil S."/>
            <person name="Calhoun S."/>
            <person name="Haridas S."/>
            <person name="Kuo A."/>
            <person name="Mondo S."/>
            <person name="Pangilinan J."/>
            <person name="Riley R."/>
            <person name="Labutti K."/>
            <person name="Andreopoulos B."/>
            <person name="Lipzen A."/>
            <person name="Chen C."/>
            <person name="Yanf M."/>
            <person name="Daum C."/>
            <person name="Ng V."/>
            <person name="Clum A."/>
            <person name="Ohm R."/>
            <person name="Martin F."/>
            <person name="Silar P."/>
            <person name="Natvig D."/>
            <person name="Lalanne C."/>
            <person name="Gautier V."/>
            <person name="Ament-Velasquez S.L."/>
            <person name="Kruys A."/>
            <person name="Hutchinson M.I."/>
            <person name="Powell A.J."/>
            <person name="Barry K."/>
            <person name="Miller A.N."/>
            <person name="Grigoriev I.V."/>
            <person name="Debuchy R."/>
            <person name="Gladieux P."/>
            <person name="Thoren M.H."/>
            <person name="Johannesson H."/>
        </authorList>
    </citation>
    <scope>NUCLEOTIDE SEQUENCE</scope>
    <source>
        <strain evidence="3">PSN309</strain>
    </source>
</reference>
<feature type="compositionally biased region" description="Low complexity" evidence="1">
    <location>
        <begin position="311"/>
        <end position="328"/>
    </location>
</feature>
<comment type="caution">
    <text evidence="3">The sequence shown here is derived from an EMBL/GenBank/DDBJ whole genome shotgun (WGS) entry which is preliminary data.</text>
</comment>
<protein>
    <submittedName>
        <fullName evidence="3">Uncharacterized protein</fullName>
    </submittedName>
</protein>
<gene>
    <name evidence="3" type="ORF">QBC35DRAFT_469366</name>
</gene>
<organism evidence="3 4">
    <name type="scientific">Podospora australis</name>
    <dbReference type="NCBI Taxonomy" id="1536484"/>
    <lineage>
        <taxon>Eukaryota</taxon>
        <taxon>Fungi</taxon>
        <taxon>Dikarya</taxon>
        <taxon>Ascomycota</taxon>
        <taxon>Pezizomycotina</taxon>
        <taxon>Sordariomycetes</taxon>
        <taxon>Sordariomycetidae</taxon>
        <taxon>Sordariales</taxon>
        <taxon>Podosporaceae</taxon>
        <taxon>Podospora</taxon>
    </lineage>
</organism>
<keyword evidence="2" id="KW-1133">Transmembrane helix</keyword>
<evidence type="ECO:0000256" key="2">
    <source>
        <dbReference type="SAM" id="Phobius"/>
    </source>
</evidence>
<sequence length="354" mass="38223">MTDWTPIFIMVAFIPTGFITAALYSLFLDCRRRRHGAPSQNEARSGSTTTNPAAGVDDQENVLATSPSPEPVNLEQPQARWSLWQKLANLMESKLDEEALPDTYRRLQSPAEQPIYLSPIVRSTANPSEASFDNDFVRPETNPSEVSFNNGFVRRSATNPSSLSLNHGGFVPYPMVRSTTNPSEVSLNNNNAFVRHTPSCSSLASSQPNKPNRYASFCSVSSDESESKTNMITMVGKKPVQVRSRVPGRARVPGGGFSPTSSSSLDDGRQQDLFLLPSGLRPFRLSSSSSPLSGRSLTAQYAPSPSPSAPATPTDTFVSASPPASAAALQSIPERNNSDGHFSSIQPGSRKIFP</sequence>
<dbReference type="EMBL" id="MU864352">
    <property type="protein sequence ID" value="KAK4193040.1"/>
    <property type="molecule type" value="Genomic_DNA"/>
</dbReference>
<feature type="transmembrane region" description="Helical" evidence="2">
    <location>
        <begin position="6"/>
        <end position="27"/>
    </location>
</feature>
<dbReference type="Proteomes" id="UP001302126">
    <property type="component" value="Unassembled WGS sequence"/>
</dbReference>
<keyword evidence="2" id="KW-0812">Transmembrane</keyword>
<feature type="compositionally biased region" description="Low complexity" evidence="1">
    <location>
        <begin position="285"/>
        <end position="297"/>
    </location>
</feature>
<feature type="compositionally biased region" description="Low complexity" evidence="1">
    <location>
        <begin position="242"/>
        <end position="264"/>
    </location>
</feature>
<feature type="compositionally biased region" description="Polar residues" evidence="1">
    <location>
        <begin position="333"/>
        <end position="347"/>
    </location>
</feature>